<dbReference type="InParanoid" id="A0A401GZ76"/>
<accession>A0A401GZ76</accession>
<dbReference type="AlphaFoldDB" id="A0A401GZ76"/>
<dbReference type="GeneID" id="38784384"/>
<sequence length="126" mass="13775">MHSCSSAPRMPIRVWAHIPSLGTINTQRGGVRSPETVGDIMNRPFVWIPEIQSPFLVALLLGEGDVTQPRLFIHPEVSSTAMHTHLVAQLSLHASHLSSSPSPPQWHQAICEPVSASANFQSVRRG</sequence>
<reference evidence="1 2" key="1">
    <citation type="journal article" date="2018" name="Sci. Rep.">
        <title>Genome sequence of the cauliflower mushroom Sparassis crispa (Hanabiratake) and its association with beneficial usage.</title>
        <authorList>
            <person name="Kiyama R."/>
            <person name="Furutani Y."/>
            <person name="Kawaguchi K."/>
            <person name="Nakanishi T."/>
        </authorList>
    </citation>
    <scope>NUCLEOTIDE SEQUENCE [LARGE SCALE GENOMIC DNA]</scope>
</reference>
<keyword evidence="2" id="KW-1185">Reference proteome</keyword>
<evidence type="ECO:0000313" key="1">
    <source>
        <dbReference type="EMBL" id="GBE87467.1"/>
    </source>
</evidence>
<organism evidence="1 2">
    <name type="scientific">Sparassis crispa</name>
    <dbReference type="NCBI Taxonomy" id="139825"/>
    <lineage>
        <taxon>Eukaryota</taxon>
        <taxon>Fungi</taxon>
        <taxon>Dikarya</taxon>
        <taxon>Basidiomycota</taxon>
        <taxon>Agaricomycotina</taxon>
        <taxon>Agaricomycetes</taxon>
        <taxon>Polyporales</taxon>
        <taxon>Sparassidaceae</taxon>
        <taxon>Sparassis</taxon>
    </lineage>
</organism>
<proteinExistence type="predicted"/>
<evidence type="ECO:0000313" key="2">
    <source>
        <dbReference type="Proteomes" id="UP000287166"/>
    </source>
</evidence>
<dbReference type="EMBL" id="BFAD01000011">
    <property type="protein sequence ID" value="GBE87467.1"/>
    <property type="molecule type" value="Genomic_DNA"/>
</dbReference>
<name>A0A401GZ76_9APHY</name>
<dbReference type="RefSeq" id="XP_027618380.1">
    <property type="nucleotide sequence ID" value="XM_027762579.1"/>
</dbReference>
<comment type="caution">
    <text evidence="1">The sequence shown here is derived from an EMBL/GenBank/DDBJ whole genome shotgun (WGS) entry which is preliminary data.</text>
</comment>
<dbReference type="Proteomes" id="UP000287166">
    <property type="component" value="Unassembled WGS sequence"/>
</dbReference>
<gene>
    <name evidence="1" type="ORF">SCP_1101430</name>
</gene>
<protein>
    <submittedName>
        <fullName evidence="1">Uncharacterized protein</fullName>
    </submittedName>
</protein>